<dbReference type="FunFam" id="2.60.40.10:FF:000080">
    <property type="entry name" value="Myosin light chain kinase, smooth muscle"/>
    <property type="match status" value="1"/>
</dbReference>
<feature type="domain" description="Ig-like" evidence="4">
    <location>
        <begin position="1"/>
        <end position="72"/>
    </location>
</feature>
<dbReference type="Proteomes" id="UP000261600">
    <property type="component" value="Unplaced"/>
</dbReference>
<reference evidence="5" key="1">
    <citation type="submission" date="2025-08" db="UniProtKB">
        <authorList>
            <consortium name="Ensembl"/>
        </authorList>
    </citation>
    <scope>IDENTIFICATION</scope>
</reference>
<dbReference type="Gene3D" id="2.60.40.10">
    <property type="entry name" value="Immunoglobulins"/>
    <property type="match status" value="1"/>
</dbReference>
<proteinExistence type="inferred from homology"/>
<comment type="similarity">
    <text evidence="1">Belongs to the protein kinase superfamily. CAMK Ser/Thr protein kinase family.</text>
</comment>
<dbReference type="InterPro" id="IPR013783">
    <property type="entry name" value="Ig-like_fold"/>
</dbReference>
<evidence type="ECO:0000313" key="6">
    <source>
        <dbReference type="Proteomes" id="UP000261600"/>
    </source>
</evidence>
<dbReference type="Pfam" id="PF07679">
    <property type="entry name" value="I-set"/>
    <property type="match status" value="1"/>
</dbReference>
<dbReference type="PANTHER" id="PTHR47633">
    <property type="entry name" value="IMMUNOGLOBULIN"/>
    <property type="match status" value="1"/>
</dbReference>
<dbReference type="STRING" id="43700.ENSMALP00000032627"/>
<feature type="compositionally biased region" description="Basic and acidic residues" evidence="3">
    <location>
        <begin position="120"/>
        <end position="131"/>
    </location>
</feature>
<evidence type="ECO:0000259" key="4">
    <source>
        <dbReference type="PROSITE" id="PS50835"/>
    </source>
</evidence>
<sequence>MSCAVKGNPKPRITWHRNHISLNTSTNYYISNTCGVCSMLILHVGPKDTGQYTITAENVLGQAECSTVLSITGSITPALHFKSIREKKLFKIFYSLFHTEFKRDSTVQTTSNLKAQTPSHTEKKGKEKNLL</sequence>
<dbReference type="InterPro" id="IPR007110">
    <property type="entry name" value="Ig-like_dom"/>
</dbReference>
<keyword evidence="2" id="KW-0393">Immunoglobulin domain</keyword>
<reference evidence="5" key="2">
    <citation type="submission" date="2025-09" db="UniProtKB">
        <authorList>
            <consortium name="Ensembl"/>
        </authorList>
    </citation>
    <scope>IDENTIFICATION</scope>
</reference>
<dbReference type="InterPro" id="IPR013098">
    <property type="entry name" value="Ig_I-set"/>
</dbReference>
<dbReference type="InterPro" id="IPR036179">
    <property type="entry name" value="Ig-like_dom_sf"/>
</dbReference>
<dbReference type="Ensembl" id="ENSMALT00000033187.1">
    <property type="protein sequence ID" value="ENSMALP00000032627.1"/>
    <property type="gene ID" value="ENSMALG00000022455.1"/>
</dbReference>
<feature type="compositionally biased region" description="Polar residues" evidence="3">
    <location>
        <begin position="108"/>
        <end position="119"/>
    </location>
</feature>
<dbReference type="PROSITE" id="PS50835">
    <property type="entry name" value="IG_LIKE"/>
    <property type="match status" value="1"/>
</dbReference>
<evidence type="ECO:0000256" key="2">
    <source>
        <dbReference type="ARBA" id="ARBA00023319"/>
    </source>
</evidence>
<accession>A0A3Q3RDU6</accession>
<organism evidence="5 6">
    <name type="scientific">Monopterus albus</name>
    <name type="common">Swamp eel</name>
    <dbReference type="NCBI Taxonomy" id="43700"/>
    <lineage>
        <taxon>Eukaryota</taxon>
        <taxon>Metazoa</taxon>
        <taxon>Chordata</taxon>
        <taxon>Craniata</taxon>
        <taxon>Vertebrata</taxon>
        <taxon>Euteleostomi</taxon>
        <taxon>Actinopterygii</taxon>
        <taxon>Neopterygii</taxon>
        <taxon>Teleostei</taxon>
        <taxon>Neoteleostei</taxon>
        <taxon>Acanthomorphata</taxon>
        <taxon>Anabantaria</taxon>
        <taxon>Synbranchiformes</taxon>
        <taxon>Synbranchidae</taxon>
        <taxon>Monopterus</taxon>
    </lineage>
</organism>
<evidence type="ECO:0000256" key="1">
    <source>
        <dbReference type="ARBA" id="ARBA00006692"/>
    </source>
</evidence>
<evidence type="ECO:0000313" key="5">
    <source>
        <dbReference type="Ensembl" id="ENSMALP00000032627.1"/>
    </source>
</evidence>
<evidence type="ECO:0000256" key="3">
    <source>
        <dbReference type="SAM" id="MobiDB-lite"/>
    </source>
</evidence>
<feature type="region of interest" description="Disordered" evidence="3">
    <location>
        <begin position="108"/>
        <end position="131"/>
    </location>
</feature>
<name>A0A3Q3RDU6_MONAL</name>
<dbReference type="AlphaFoldDB" id="A0A3Q3RDU6"/>
<keyword evidence="6" id="KW-1185">Reference proteome</keyword>
<protein>
    <recommendedName>
        <fullName evidence="4">Ig-like domain-containing protein</fullName>
    </recommendedName>
</protein>
<dbReference type="SUPFAM" id="SSF48726">
    <property type="entry name" value="Immunoglobulin"/>
    <property type="match status" value="1"/>
</dbReference>